<dbReference type="EMBL" id="JACIGI010000049">
    <property type="protein sequence ID" value="MBB4287735.1"/>
    <property type="molecule type" value="Genomic_DNA"/>
</dbReference>
<proteinExistence type="predicted"/>
<accession>A0A7W6S2K4</accession>
<protein>
    <recommendedName>
        <fullName evidence="3">ArsR family transcriptional regulator</fullName>
    </recommendedName>
</protein>
<evidence type="ECO:0000313" key="1">
    <source>
        <dbReference type="EMBL" id="MBB4287735.1"/>
    </source>
</evidence>
<reference evidence="1 2" key="1">
    <citation type="submission" date="2020-08" db="EMBL/GenBank/DDBJ databases">
        <title>Genome sequencing of Purple Non-Sulfur Bacteria from various extreme environments.</title>
        <authorList>
            <person name="Mayer M."/>
        </authorList>
    </citation>
    <scope>NUCLEOTIDE SEQUENCE [LARGE SCALE GENOMIC DNA]</scope>
    <source>
        <strain evidence="1 2">JA135</strain>
    </source>
</reference>
<comment type="caution">
    <text evidence="1">The sequence shown here is derived from an EMBL/GenBank/DDBJ whole genome shotgun (WGS) entry which is preliminary data.</text>
</comment>
<name>A0A7W6S2K4_9PROT</name>
<dbReference type="RefSeq" id="WP_184437774.1">
    <property type="nucleotide sequence ID" value="NZ_JACIGI010000049.1"/>
</dbReference>
<dbReference type="Proteomes" id="UP000555728">
    <property type="component" value="Unassembled WGS sequence"/>
</dbReference>
<evidence type="ECO:0008006" key="3">
    <source>
        <dbReference type="Google" id="ProtNLM"/>
    </source>
</evidence>
<gene>
    <name evidence="1" type="ORF">GGD88_003492</name>
</gene>
<keyword evidence="2" id="KW-1185">Reference proteome</keyword>
<dbReference type="AlphaFoldDB" id="A0A7W6S2K4"/>
<sequence>MIDTREEAAKERRLLILRALMEEPSRNLNDGMVITVLATRGHHLGLDQVRMLLAWLRDARCVEIEDLGQYWVARLTHLGAEVVRAQTILPGIAHPQDVR</sequence>
<organism evidence="1 2">
    <name type="scientific">Roseospira goensis</name>
    <dbReference type="NCBI Taxonomy" id="391922"/>
    <lineage>
        <taxon>Bacteria</taxon>
        <taxon>Pseudomonadati</taxon>
        <taxon>Pseudomonadota</taxon>
        <taxon>Alphaproteobacteria</taxon>
        <taxon>Rhodospirillales</taxon>
        <taxon>Rhodospirillaceae</taxon>
        <taxon>Roseospira</taxon>
    </lineage>
</organism>
<evidence type="ECO:0000313" key="2">
    <source>
        <dbReference type="Proteomes" id="UP000555728"/>
    </source>
</evidence>